<sequence>MLLPAIVSVGLVGQANAQTAGRAVWSMKRSNQDSVALRSAGLTAVASFSRLVVSDGSTPASGTTTVPYSATRGQAFAPNADGSGWPSAAPSAGPGSNPRRSHYEQFAVTVTAPTRLDSLLFTTVATSSPGGRVAVMYSLSNFTADSSNFSGGKGPAYAGYTSGSTTVPASSGGVLPATADGSFPATGTVATTSAIVPQFVSATGNTGTFRFAMNGATGVVLPAGRTLTVRLYFTINNSATGRYILLKDVTLKGQAGTTTATKASRAQTNLVAYPNPVADRLLVQHPAATIGGRVTIYSLTGQLVATALAQPGTVNTALPLSQLASGLYLAEYVDDQQRITAKFVKQ</sequence>
<gene>
    <name evidence="3" type="ORF">J4E00_19190</name>
</gene>
<dbReference type="NCBIfam" id="TIGR04183">
    <property type="entry name" value="Por_Secre_tail"/>
    <property type="match status" value="1"/>
</dbReference>
<keyword evidence="4" id="KW-1185">Reference proteome</keyword>
<dbReference type="EMBL" id="JAGETZ010000010">
    <property type="protein sequence ID" value="MBO2011196.1"/>
    <property type="molecule type" value="Genomic_DNA"/>
</dbReference>
<feature type="domain" description="Secretion system C-terminal sorting" evidence="2">
    <location>
        <begin position="273"/>
        <end position="344"/>
    </location>
</feature>
<feature type="region of interest" description="Disordered" evidence="1">
    <location>
        <begin position="75"/>
        <end position="100"/>
    </location>
</feature>
<dbReference type="RefSeq" id="WP_208176892.1">
    <property type="nucleotide sequence ID" value="NZ_JAGETZ010000010.1"/>
</dbReference>
<reference evidence="3 4" key="1">
    <citation type="submission" date="2021-03" db="EMBL/GenBank/DDBJ databases">
        <authorList>
            <person name="Kim M.K."/>
        </authorList>
    </citation>
    <scope>NUCLEOTIDE SEQUENCE [LARGE SCALE GENOMIC DNA]</scope>
    <source>
        <strain evidence="3 4">BT442</strain>
    </source>
</reference>
<comment type="caution">
    <text evidence="3">The sequence shown here is derived from an EMBL/GenBank/DDBJ whole genome shotgun (WGS) entry which is preliminary data.</text>
</comment>
<evidence type="ECO:0000259" key="2">
    <source>
        <dbReference type="Pfam" id="PF18962"/>
    </source>
</evidence>
<proteinExistence type="predicted"/>
<dbReference type="Pfam" id="PF18962">
    <property type="entry name" value="Por_Secre_tail"/>
    <property type="match status" value="1"/>
</dbReference>
<protein>
    <submittedName>
        <fullName evidence="3">T9SS type A sorting domain-containing protein</fullName>
    </submittedName>
</protein>
<evidence type="ECO:0000256" key="1">
    <source>
        <dbReference type="SAM" id="MobiDB-lite"/>
    </source>
</evidence>
<accession>A0ABS3QJC5</accession>
<dbReference type="InterPro" id="IPR026444">
    <property type="entry name" value="Secre_tail"/>
</dbReference>
<organism evidence="3 4">
    <name type="scientific">Hymenobacter negativus</name>
    <dbReference type="NCBI Taxonomy" id="2795026"/>
    <lineage>
        <taxon>Bacteria</taxon>
        <taxon>Pseudomonadati</taxon>
        <taxon>Bacteroidota</taxon>
        <taxon>Cytophagia</taxon>
        <taxon>Cytophagales</taxon>
        <taxon>Hymenobacteraceae</taxon>
        <taxon>Hymenobacter</taxon>
    </lineage>
</organism>
<evidence type="ECO:0000313" key="4">
    <source>
        <dbReference type="Proteomes" id="UP000664369"/>
    </source>
</evidence>
<name>A0ABS3QJC5_9BACT</name>
<dbReference type="Proteomes" id="UP000664369">
    <property type="component" value="Unassembled WGS sequence"/>
</dbReference>
<evidence type="ECO:0000313" key="3">
    <source>
        <dbReference type="EMBL" id="MBO2011196.1"/>
    </source>
</evidence>